<feature type="transmembrane region" description="Helical" evidence="5">
    <location>
        <begin position="101"/>
        <end position="118"/>
    </location>
</feature>
<feature type="transmembrane region" description="Helical" evidence="5">
    <location>
        <begin position="236"/>
        <end position="255"/>
    </location>
</feature>
<evidence type="ECO:0000256" key="4">
    <source>
        <dbReference type="ARBA" id="ARBA00023136"/>
    </source>
</evidence>
<dbReference type="InterPro" id="IPR051533">
    <property type="entry name" value="WaaL-like"/>
</dbReference>
<evidence type="ECO:0000256" key="2">
    <source>
        <dbReference type="ARBA" id="ARBA00022692"/>
    </source>
</evidence>
<dbReference type="PANTHER" id="PTHR37422:SF13">
    <property type="entry name" value="LIPOPOLYSACCHARIDE BIOSYNTHESIS PROTEIN PA4999-RELATED"/>
    <property type="match status" value="1"/>
</dbReference>
<evidence type="ECO:0000256" key="1">
    <source>
        <dbReference type="ARBA" id="ARBA00004141"/>
    </source>
</evidence>
<gene>
    <name evidence="7" type="ORF">A3B81_05850</name>
</gene>
<feature type="transmembrane region" description="Helical" evidence="5">
    <location>
        <begin position="40"/>
        <end position="59"/>
    </location>
</feature>
<evidence type="ECO:0000313" key="8">
    <source>
        <dbReference type="Proteomes" id="UP000179362"/>
    </source>
</evidence>
<feature type="transmembrane region" description="Helical" evidence="5">
    <location>
        <begin position="156"/>
        <end position="182"/>
    </location>
</feature>
<sequence>MPGTDRVPALRAWLADAGIPPPVLALFALYLWVLPLAHTASIRTLLLVLFVVLTGWHAWKRGLRINVPLLWPWLLFTLAAFVSLTYAVDVWYSLGEIKSEIGYGVIGMILAATWVRSWRALATMAWVVVAGDTALVFGTFFNFWRAGLPSEITQFGAFNLGVGNTSTYLLIMIPFVAAAFVLAGRRRMALRFALAGLLAGNLFALYLTANRMGLIVLGVEIALFAGALLWRRRNAVHWAIYAGVILVLAASVLLAHKQLERRIGNQVGVVESMRTDVRWDLWRFSVESIRARPYTGGGFGRYAFKLLHPGYPRTSGCDQCWHPHNGLLSMTMQIGLPGLGAFLLLLATGAHRLWRGMRAAAPDGAPWVLLLAGIVMFVGLLLKIQTDDFFHRDIGWFFWTMMGALLGAQSSAVKGAEPDA</sequence>
<keyword evidence="4 5" id="KW-0472">Membrane</keyword>
<name>A0A1F6TWE5_9PROT</name>
<organism evidence="7 8">
    <name type="scientific">Candidatus Muproteobacteria bacterium RIFCSPHIGHO2_02_FULL_65_16</name>
    <dbReference type="NCBI Taxonomy" id="1817766"/>
    <lineage>
        <taxon>Bacteria</taxon>
        <taxon>Pseudomonadati</taxon>
        <taxon>Pseudomonadota</taxon>
        <taxon>Candidatus Muproteobacteria</taxon>
    </lineage>
</organism>
<keyword evidence="3 5" id="KW-1133">Transmembrane helix</keyword>
<dbReference type="EMBL" id="MFTA01000116">
    <property type="protein sequence ID" value="OGI49359.1"/>
    <property type="molecule type" value="Genomic_DNA"/>
</dbReference>
<feature type="transmembrane region" description="Helical" evidence="5">
    <location>
        <begin position="365"/>
        <end position="382"/>
    </location>
</feature>
<keyword evidence="2 5" id="KW-0812">Transmembrane</keyword>
<proteinExistence type="predicted"/>
<accession>A0A1F6TWE5</accession>
<dbReference type="Proteomes" id="UP000179362">
    <property type="component" value="Unassembled WGS sequence"/>
</dbReference>
<feature type="transmembrane region" description="Helical" evidence="5">
    <location>
        <begin position="394"/>
        <end position="413"/>
    </location>
</feature>
<comment type="caution">
    <text evidence="7">The sequence shown here is derived from an EMBL/GenBank/DDBJ whole genome shotgun (WGS) entry which is preliminary data.</text>
</comment>
<evidence type="ECO:0000259" key="6">
    <source>
        <dbReference type="Pfam" id="PF04932"/>
    </source>
</evidence>
<evidence type="ECO:0000313" key="7">
    <source>
        <dbReference type="EMBL" id="OGI49359.1"/>
    </source>
</evidence>
<reference evidence="7 8" key="1">
    <citation type="journal article" date="2016" name="Nat. Commun.">
        <title>Thousands of microbial genomes shed light on interconnected biogeochemical processes in an aquifer system.</title>
        <authorList>
            <person name="Anantharaman K."/>
            <person name="Brown C.T."/>
            <person name="Hug L.A."/>
            <person name="Sharon I."/>
            <person name="Castelle C.J."/>
            <person name="Probst A.J."/>
            <person name="Thomas B.C."/>
            <person name="Singh A."/>
            <person name="Wilkins M.J."/>
            <person name="Karaoz U."/>
            <person name="Brodie E.L."/>
            <person name="Williams K.H."/>
            <person name="Hubbard S.S."/>
            <person name="Banfield J.F."/>
        </authorList>
    </citation>
    <scope>NUCLEOTIDE SEQUENCE [LARGE SCALE GENOMIC DNA]</scope>
</reference>
<feature type="transmembrane region" description="Helical" evidence="5">
    <location>
        <begin position="334"/>
        <end position="353"/>
    </location>
</feature>
<dbReference type="Pfam" id="PF04932">
    <property type="entry name" value="Wzy_C"/>
    <property type="match status" value="1"/>
</dbReference>
<feature type="transmembrane region" description="Helical" evidence="5">
    <location>
        <begin position="12"/>
        <end position="33"/>
    </location>
</feature>
<evidence type="ECO:0000256" key="5">
    <source>
        <dbReference type="SAM" id="Phobius"/>
    </source>
</evidence>
<dbReference type="AlphaFoldDB" id="A0A1F6TWE5"/>
<dbReference type="GO" id="GO:0016020">
    <property type="term" value="C:membrane"/>
    <property type="evidence" value="ECO:0007669"/>
    <property type="project" value="UniProtKB-SubCell"/>
</dbReference>
<protein>
    <recommendedName>
        <fullName evidence="6">O-antigen ligase-related domain-containing protein</fullName>
    </recommendedName>
</protein>
<dbReference type="PANTHER" id="PTHR37422">
    <property type="entry name" value="TEICHURONIC ACID BIOSYNTHESIS PROTEIN TUAE"/>
    <property type="match status" value="1"/>
</dbReference>
<feature type="transmembrane region" description="Helical" evidence="5">
    <location>
        <begin position="124"/>
        <end position="144"/>
    </location>
</feature>
<comment type="subcellular location">
    <subcellularLocation>
        <location evidence="1">Membrane</location>
        <topology evidence="1">Multi-pass membrane protein</topology>
    </subcellularLocation>
</comment>
<feature type="transmembrane region" description="Helical" evidence="5">
    <location>
        <begin position="71"/>
        <end position="94"/>
    </location>
</feature>
<feature type="domain" description="O-antigen ligase-related" evidence="6">
    <location>
        <begin position="201"/>
        <end position="343"/>
    </location>
</feature>
<evidence type="ECO:0000256" key="3">
    <source>
        <dbReference type="ARBA" id="ARBA00022989"/>
    </source>
</evidence>
<dbReference type="InterPro" id="IPR007016">
    <property type="entry name" value="O-antigen_ligase-rel_domated"/>
</dbReference>